<sequence>MRKKSNKSSMRKQNSIILAFFIISVLLSGCGIKGPLTQKSVQVKAQQQTDYANTEQKQHSPAPKSQEN</sequence>
<evidence type="ECO:0000313" key="9">
    <source>
        <dbReference type="Proteomes" id="UP000321525"/>
    </source>
</evidence>
<dbReference type="Proteomes" id="UP000321525">
    <property type="component" value="Unassembled WGS sequence"/>
</dbReference>
<feature type="region of interest" description="Disordered" evidence="7">
    <location>
        <begin position="43"/>
        <end position="68"/>
    </location>
</feature>
<proteinExistence type="predicted"/>
<name>A0ABY3HBC2_9GAMM</name>
<dbReference type="InterPro" id="IPR032831">
    <property type="entry name" value="LptM_cons"/>
</dbReference>
<dbReference type="EMBL" id="VOLR01000014">
    <property type="protein sequence ID" value="TWX58682.1"/>
    <property type="molecule type" value="Genomic_DNA"/>
</dbReference>
<keyword evidence="4" id="KW-0564">Palmitate</keyword>
<reference evidence="8 9" key="1">
    <citation type="submission" date="2019-08" db="EMBL/GenBank/DDBJ databases">
        <title>Genomes of sea-ice associated Colwellia species.</title>
        <authorList>
            <person name="Bowman J.P."/>
        </authorList>
    </citation>
    <scope>NUCLEOTIDE SEQUENCE [LARGE SCALE GENOMIC DNA]</scope>
    <source>
        <strain evidence="8 9">ACAM 607</strain>
    </source>
</reference>
<dbReference type="RefSeq" id="WP_146796492.1">
    <property type="nucleotide sequence ID" value="NZ_VOLP01000002.1"/>
</dbReference>
<evidence type="ECO:0000256" key="2">
    <source>
        <dbReference type="ARBA" id="ARBA00022729"/>
    </source>
</evidence>
<keyword evidence="3" id="KW-0472">Membrane</keyword>
<evidence type="ECO:0000256" key="4">
    <source>
        <dbReference type="ARBA" id="ARBA00023139"/>
    </source>
</evidence>
<evidence type="ECO:0000256" key="6">
    <source>
        <dbReference type="ARBA" id="ARBA00023288"/>
    </source>
</evidence>
<comment type="subcellular location">
    <subcellularLocation>
        <location evidence="1">Cell outer membrane</location>
        <topology evidence="1">Lipid-anchor</topology>
    </subcellularLocation>
</comment>
<protein>
    <submittedName>
        <fullName evidence="8">Lipoprotein</fullName>
    </submittedName>
</protein>
<dbReference type="PROSITE" id="PS51257">
    <property type="entry name" value="PROKAR_LIPOPROTEIN"/>
    <property type="match status" value="1"/>
</dbReference>
<evidence type="ECO:0000313" key="8">
    <source>
        <dbReference type="EMBL" id="TWX58682.1"/>
    </source>
</evidence>
<keyword evidence="2" id="KW-0732">Signal</keyword>
<dbReference type="NCBIfam" id="NF047847">
    <property type="entry name" value="SS_mature_LptM"/>
    <property type="match status" value="1"/>
</dbReference>
<gene>
    <name evidence="8" type="ORF">ESZ26_11155</name>
</gene>
<keyword evidence="9" id="KW-1185">Reference proteome</keyword>
<accession>A0ABY3HBC2</accession>
<keyword evidence="6 8" id="KW-0449">Lipoprotein</keyword>
<evidence type="ECO:0000256" key="1">
    <source>
        <dbReference type="ARBA" id="ARBA00004459"/>
    </source>
</evidence>
<evidence type="ECO:0000256" key="3">
    <source>
        <dbReference type="ARBA" id="ARBA00023136"/>
    </source>
</evidence>
<feature type="compositionally biased region" description="Polar residues" evidence="7">
    <location>
        <begin position="43"/>
        <end position="55"/>
    </location>
</feature>
<comment type="caution">
    <text evidence="8">The sequence shown here is derived from an EMBL/GenBank/DDBJ whole genome shotgun (WGS) entry which is preliminary data.</text>
</comment>
<keyword evidence="5" id="KW-0998">Cell outer membrane</keyword>
<organism evidence="8 9">
    <name type="scientific">Colwellia hornerae</name>
    <dbReference type="NCBI Taxonomy" id="89402"/>
    <lineage>
        <taxon>Bacteria</taxon>
        <taxon>Pseudomonadati</taxon>
        <taxon>Pseudomonadota</taxon>
        <taxon>Gammaproteobacteria</taxon>
        <taxon>Alteromonadales</taxon>
        <taxon>Colwelliaceae</taxon>
        <taxon>Colwellia</taxon>
    </lineage>
</organism>
<evidence type="ECO:0000256" key="5">
    <source>
        <dbReference type="ARBA" id="ARBA00023237"/>
    </source>
</evidence>
<evidence type="ECO:0000256" key="7">
    <source>
        <dbReference type="SAM" id="MobiDB-lite"/>
    </source>
</evidence>